<dbReference type="InterPro" id="IPR001584">
    <property type="entry name" value="Integrase_cat-core"/>
</dbReference>
<dbReference type="InterPro" id="IPR009057">
    <property type="entry name" value="Homeodomain-like_sf"/>
</dbReference>
<dbReference type="Gene3D" id="3.30.420.10">
    <property type="entry name" value="Ribonuclease H-like superfamily/Ribonuclease H"/>
    <property type="match status" value="1"/>
</dbReference>
<dbReference type="PROSITE" id="PS50994">
    <property type="entry name" value="INTEGRASE"/>
    <property type="match status" value="1"/>
</dbReference>
<evidence type="ECO:0000259" key="1">
    <source>
        <dbReference type="PROSITE" id="PS50994"/>
    </source>
</evidence>
<organism evidence="2 3">
    <name type="scientific">Candidatus Fimisoma avicola</name>
    <dbReference type="NCBI Taxonomy" id="2840826"/>
    <lineage>
        <taxon>Bacteria</taxon>
        <taxon>Bacillati</taxon>
        <taxon>Bacillota</taxon>
        <taxon>Clostridia</taxon>
        <taxon>Eubacteriales</taxon>
        <taxon>Candidatus Fimisoma</taxon>
    </lineage>
</organism>
<dbReference type="GO" id="GO:0015074">
    <property type="term" value="P:DNA integration"/>
    <property type="evidence" value="ECO:0007669"/>
    <property type="project" value="InterPro"/>
</dbReference>
<reference evidence="2" key="1">
    <citation type="submission" date="2020-10" db="EMBL/GenBank/DDBJ databases">
        <authorList>
            <person name="Gilroy R."/>
        </authorList>
    </citation>
    <scope>NUCLEOTIDE SEQUENCE</scope>
    <source>
        <strain evidence="2">11300</strain>
    </source>
</reference>
<gene>
    <name evidence="2" type="ORF">IAD16_08390</name>
</gene>
<sequence>MNSITHSQRYLPHTFNTRFYAVNLYRSGCSVNFVCRRYHISKASLMRWNKRFDGTKDSLMDKSHRPITPHPNAHTHIELKWIKDIHRRNPNISVCEMYGKLRSQKGYSRHPGSLYRIYKALGFSSKAPSTKKKRKPQKYHTPSSLGIKWQMDVKYVPNACYVGRMPDKFYQYTVIDEASRERFIYPYKEQSSYSTIDFVKRAIAFFGYKPETIQTDNGSEFTYSKEYKRTHPFDKFCDSSCIEHKLIRPRTPWHNGKVERSHRNDQERFYNFLTFYSFDDLKAQMYRYMRRSNRIPMAVLGWMSPIEKRFQLEAMASGSCSM</sequence>
<accession>A0A9D1I5R3</accession>
<dbReference type="InterPro" id="IPR012337">
    <property type="entry name" value="RNaseH-like_sf"/>
</dbReference>
<dbReference type="PANTHER" id="PTHR35004">
    <property type="entry name" value="TRANSPOSASE RV3428C-RELATED"/>
    <property type="match status" value="1"/>
</dbReference>
<evidence type="ECO:0000313" key="2">
    <source>
        <dbReference type="EMBL" id="HIU28382.1"/>
    </source>
</evidence>
<dbReference type="InterPro" id="IPR036397">
    <property type="entry name" value="RNaseH_sf"/>
</dbReference>
<feature type="domain" description="Integrase catalytic" evidence="1">
    <location>
        <begin position="138"/>
        <end position="313"/>
    </location>
</feature>
<dbReference type="Proteomes" id="UP000824091">
    <property type="component" value="Unassembled WGS sequence"/>
</dbReference>
<reference evidence="2" key="2">
    <citation type="journal article" date="2021" name="PeerJ">
        <title>Extensive microbial diversity within the chicken gut microbiome revealed by metagenomics and culture.</title>
        <authorList>
            <person name="Gilroy R."/>
            <person name="Ravi A."/>
            <person name="Getino M."/>
            <person name="Pursley I."/>
            <person name="Horton D.L."/>
            <person name="Alikhan N.F."/>
            <person name="Baker D."/>
            <person name="Gharbi K."/>
            <person name="Hall N."/>
            <person name="Watson M."/>
            <person name="Adriaenssens E.M."/>
            <person name="Foster-Nyarko E."/>
            <person name="Jarju S."/>
            <person name="Secka A."/>
            <person name="Antonio M."/>
            <person name="Oren A."/>
            <person name="Chaudhuri R.R."/>
            <person name="La Ragione R."/>
            <person name="Hildebrand F."/>
            <person name="Pallen M.J."/>
        </authorList>
    </citation>
    <scope>NUCLEOTIDE SEQUENCE</scope>
    <source>
        <strain evidence="2">11300</strain>
    </source>
</reference>
<dbReference type="SUPFAM" id="SSF46689">
    <property type="entry name" value="Homeodomain-like"/>
    <property type="match status" value="1"/>
</dbReference>
<dbReference type="GO" id="GO:0003676">
    <property type="term" value="F:nucleic acid binding"/>
    <property type="evidence" value="ECO:0007669"/>
    <property type="project" value="InterPro"/>
</dbReference>
<dbReference type="PANTHER" id="PTHR35004:SF7">
    <property type="entry name" value="INTEGRASE PROTEIN"/>
    <property type="match status" value="1"/>
</dbReference>
<evidence type="ECO:0000313" key="3">
    <source>
        <dbReference type="Proteomes" id="UP000824091"/>
    </source>
</evidence>
<proteinExistence type="predicted"/>
<dbReference type="AlphaFoldDB" id="A0A9D1I5R3"/>
<comment type="caution">
    <text evidence="2">The sequence shown here is derived from an EMBL/GenBank/DDBJ whole genome shotgun (WGS) entry which is preliminary data.</text>
</comment>
<name>A0A9D1I5R3_9FIRM</name>
<dbReference type="Pfam" id="PF00665">
    <property type="entry name" value="rve"/>
    <property type="match status" value="1"/>
</dbReference>
<protein>
    <submittedName>
        <fullName evidence="2">Transposase</fullName>
    </submittedName>
</protein>
<dbReference type="EMBL" id="DVMO01000128">
    <property type="protein sequence ID" value="HIU28382.1"/>
    <property type="molecule type" value="Genomic_DNA"/>
</dbReference>
<dbReference type="SUPFAM" id="SSF53098">
    <property type="entry name" value="Ribonuclease H-like"/>
    <property type="match status" value="1"/>
</dbReference>